<reference evidence="16" key="1">
    <citation type="journal article" date="2020" name="bioRxiv">
        <title>Hybrid origin of Populus tomentosa Carr. identified through genome sequencing and phylogenomic analysis.</title>
        <authorList>
            <person name="An X."/>
            <person name="Gao K."/>
            <person name="Chen Z."/>
            <person name="Li J."/>
            <person name="Yang X."/>
            <person name="Yang X."/>
            <person name="Zhou J."/>
            <person name="Guo T."/>
            <person name="Zhao T."/>
            <person name="Huang S."/>
            <person name="Miao D."/>
            <person name="Khan W.U."/>
            <person name="Rao P."/>
            <person name="Ye M."/>
            <person name="Lei B."/>
            <person name="Liao W."/>
            <person name="Wang J."/>
            <person name="Ji L."/>
            <person name="Li Y."/>
            <person name="Guo B."/>
            <person name="Mustafa N.S."/>
            <person name="Li S."/>
            <person name="Yun Q."/>
            <person name="Keller S.R."/>
            <person name="Mao J."/>
            <person name="Zhang R."/>
            <person name="Strauss S.H."/>
        </authorList>
    </citation>
    <scope>NUCLEOTIDE SEQUENCE</scope>
    <source>
        <strain evidence="16">GM15</strain>
        <tissue evidence="16">Leaf</tissue>
    </source>
</reference>
<comment type="function">
    <text evidence="12">Glutamate-gated receptor that probably acts as a non-selective cation channel. May be involved in light-signal transduction and calcium homeostasis via the regulation of calcium influx into cells.</text>
</comment>
<dbReference type="PANTHER" id="PTHR34836">
    <property type="entry name" value="OS06G0188250 PROTEIN"/>
    <property type="match status" value="1"/>
</dbReference>
<feature type="transmembrane region" description="Helical" evidence="14">
    <location>
        <begin position="768"/>
        <end position="786"/>
    </location>
</feature>
<dbReference type="SMART" id="SM00079">
    <property type="entry name" value="PBPe"/>
    <property type="match status" value="1"/>
</dbReference>
<sequence>MSNFIAPCALGKSTLRRVQEQQTAVEMTAARKLHGYKLLLQQQNTKSSMMCFKETALMPFPIFTFNQLPKLWLLLLVAISFLVTTLPHGAKDIYDSKVTNIGAIIDVNSRTGKQEKTAMEIAVQKFNNGSPNHKLSLYFQDDSLAATVCNLQELVFLQRREIKLVRAVQAREAAISFDELHEKLLLFEASLQTRSHSSRLGPVTANSFTRQSHNNNWRPSRTNWRSSSFSAGNNSRFPPVANFRPAMFPNQVPSLIPVSPPTSQQQAHSAPSSQHHADVLPPMVSSSCPSDTVRELPSIISTSQDSLAATVCNLQELVFLQRREITEKLIEENEVEVIIGMERWEEAALVADTGSQAKVPVISFSAPAITPPLASSRWPFLIRMVHSDSNQIRCIAAVIQSYSWRRVVTVYEDYAYGGDAGMLALLSMALQDVGSEIEYNLVLPPLSFVSDPKDVVREELTKLLNRVTNFLDIVNTSVIHSMEGALGIKNYYYDNTSSYQMFLTQFRQKFISEFPEEGCYEPGFDALRAHDSISIITQAMDRLSSNTSSPKSFLDNTFTTSFVGLSGEINVKGELLHSPMLRIVNVVGRRYRELDFWIPEFGFSNQPVVAKGGAENSTDPIRLKRPVIWPGDLRRNPKGWLMPNDTKRMIIGVPARTSFETFVKVSTNAAGKKEYDGFCIELFHKVRGILAYDLPYQFVPYNGTYDELVHHVYNKTYDAIVGDVTILASRAEKVEFTQPYAESGLSMIVPEKSKESAWTFMKPFTKQMWLVTGALLIYTMFTVWFMEHHTNPEFNGPWKNQICTALWFTCSSLYFAHSKLHSRNSKTRIVYCAIHTSVLSVHQRKCISSSFLAAAFLTA</sequence>
<evidence type="ECO:0000256" key="11">
    <source>
        <dbReference type="ARBA" id="ARBA00023303"/>
    </source>
</evidence>
<dbReference type="Proteomes" id="UP000886885">
    <property type="component" value="Chromosome 4A"/>
</dbReference>
<dbReference type="PANTHER" id="PTHR34836:SF1">
    <property type="entry name" value="OS09G0428600 PROTEIN"/>
    <property type="match status" value="1"/>
</dbReference>
<keyword evidence="6" id="KW-0406">Ion transport</keyword>
<dbReference type="GO" id="GO:0015276">
    <property type="term" value="F:ligand-gated monoatomic ion channel activity"/>
    <property type="evidence" value="ECO:0007669"/>
    <property type="project" value="InterPro"/>
</dbReference>
<dbReference type="FunFam" id="3.40.190.10:FF:000054">
    <property type="entry name" value="Glutamate receptor"/>
    <property type="match status" value="1"/>
</dbReference>
<dbReference type="GO" id="GO:0016020">
    <property type="term" value="C:membrane"/>
    <property type="evidence" value="ECO:0007669"/>
    <property type="project" value="UniProtKB-SubCell"/>
</dbReference>
<proteinExistence type="predicted"/>
<gene>
    <name evidence="16" type="ORF">POTOM_015160</name>
</gene>
<keyword evidence="5 14" id="KW-1133">Transmembrane helix</keyword>
<keyword evidence="17" id="KW-1185">Reference proteome</keyword>
<keyword evidence="7 14" id="KW-0472">Membrane</keyword>
<evidence type="ECO:0000256" key="12">
    <source>
        <dbReference type="ARBA" id="ARBA00049638"/>
    </source>
</evidence>
<evidence type="ECO:0000256" key="3">
    <source>
        <dbReference type="ARBA" id="ARBA00022448"/>
    </source>
</evidence>
<feature type="region of interest" description="Disordered" evidence="13">
    <location>
        <begin position="198"/>
        <end position="231"/>
    </location>
</feature>
<evidence type="ECO:0000256" key="14">
    <source>
        <dbReference type="SAM" id="Phobius"/>
    </source>
</evidence>
<feature type="domain" description="Ionotropic glutamate receptor C-terminal" evidence="15">
    <location>
        <begin position="650"/>
        <end position="859"/>
    </location>
</feature>
<keyword evidence="11" id="KW-0407">Ion channel</keyword>
<keyword evidence="9" id="KW-0325">Glycoprotein</keyword>
<protein>
    <recommendedName>
        <fullName evidence="15">Ionotropic glutamate receptor C-terminal domain-containing protein</fullName>
    </recommendedName>
</protein>
<keyword evidence="4 14" id="KW-0812">Transmembrane</keyword>
<evidence type="ECO:0000256" key="2">
    <source>
        <dbReference type="ARBA" id="ARBA00011095"/>
    </source>
</evidence>
<feature type="region of interest" description="Disordered" evidence="13">
    <location>
        <begin position="257"/>
        <end position="286"/>
    </location>
</feature>
<dbReference type="InterPro" id="IPR015683">
    <property type="entry name" value="Ionotropic_Glu_rcpt"/>
</dbReference>
<evidence type="ECO:0000256" key="8">
    <source>
        <dbReference type="ARBA" id="ARBA00023170"/>
    </source>
</evidence>
<evidence type="ECO:0000259" key="15">
    <source>
        <dbReference type="SMART" id="SM00079"/>
    </source>
</evidence>
<evidence type="ECO:0000256" key="10">
    <source>
        <dbReference type="ARBA" id="ARBA00023286"/>
    </source>
</evidence>
<keyword evidence="8" id="KW-0675">Receptor</keyword>
<comment type="caution">
    <text evidence="16">The sequence shown here is derived from an EMBL/GenBank/DDBJ whole genome shotgun (WGS) entry which is preliminary data.</text>
</comment>
<dbReference type="Pfam" id="PF00060">
    <property type="entry name" value="Lig_chan"/>
    <property type="match status" value="1"/>
</dbReference>
<accession>A0A8X8A2J2</accession>
<evidence type="ECO:0000256" key="6">
    <source>
        <dbReference type="ARBA" id="ARBA00023065"/>
    </source>
</evidence>
<comment type="subunit">
    <text evidence="2">May form heteromers.</text>
</comment>
<dbReference type="InterPro" id="IPR001320">
    <property type="entry name" value="Iontro_rcpt_C"/>
</dbReference>
<feature type="compositionally biased region" description="Polar residues" evidence="13">
    <location>
        <begin position="204"/>
        <end position="231"/>
    </location>
</feature>
<dbReference type="Pfam" id="PF01094">
    <property type="entry name" value="ANF_receptor"/>
    <property type="match status" value="1"/>
</dbReference>
<comment type="subcellular location">
    <subcellularLocation>
        <location evidence="1">Membrane</location>
        <topology evidence="1">Multi-pass membrane protein</topology>
    </subcellularLocation>
</comment>
<evidence type="ECO:0000256" key="9">
    <source>
        <dbReference type="ARBA" id="ARBA00023180"/>
    </source>
</evidence>
<evidence type="ECO:0000313" key="16">
    <source>
        <dbReference type="EMBL" id="KAG6778812.1"/>
    </source>
</evidence>
<dbReference type="AlphaFoldDB" id="A0A8X8A2J2"/>
<dbReference type="OrthoDB" id="5984008at2759"/>
<feature type="compositionally biased region" description="Low complexity" evidence="13">
    <location>
        <begin position="261"/>
        <end position="274"/>
    </location>
</feature>
<dbReference type="EMBL" id="JAAWWB010000007">
    <property type="protein sequence ID" value="KAG6778812.1"/>
    <property type="molecule type" value="Genomic_DNA"/>
</dbReference>
<dbReference type="InterPro" id="IPR019594">
    <property type="entry name" value="Glu/Gly-bd"/>
</dbReference>
<organism evidence="16 17">
    <name type="scientific">Populus tomentosa</name>
    <name type="common">Chinese white poplar</name>
    <dbReference type="NCBI Taxonomy" id="118781"/>
    <lineage>
        <taxon>Eukaryota</taxon>
        <taxon>Viridiplantae</taxon>
        <taxon>Streptophyta</taxon>
        <taxon>Embryophyta</taxon>
        <taxon>Tracheophyta</taxon>
        <taxon>Spermatophyta</taxon>
        <taxon>Magnoliopsida</taxon>
        <taxon>eudicotyledons</taxon>
        <taxon>Gunneridae</taxon>
        <taxon>Pentapetalae</taxon>
        <taxon>rosids</taxon>
        <taxon>fabids</taxon>
        <taxon>Malpighiales</taxon>
        <taxon>Salicaceae</taxon>
        <taxon>Saliceae</taxon>
        <taxon>Populus</taxon>
    </lineage>
</organism>
<evidence type="ECO:0000256" key="5">
    <source>
        <dbReference type="ARBA" id="ARBA00022989"/>
    </source>
</evidence>
<evidence type="ECO:0000256" key="4">
    <source>
        <dbReference type="ARBA" id="ARBA00022692"/>
    </source>
</evidence>
<evidence type="ECO:0000256" key="7">
    <source>
        <dbReference type="ARBA" id="ARBA00023136"/>
    </source>
</evidence>
<evidence type="ECO:0000313" key="17">
    <source>
        <dbReference type="Proteomes" id="UP000886885"/>
    </source>
</evidence>
<keyword evidence="3" id="KW-0813">Transport</keyword>
<dbReference type="Pfam" id="PF10613">
    <property type="entry name" value="Lig_chan-Glu_bd"/>
    <property type="match status" value="1"/>
</dbReference>
<evidence type="ECO:0000256" key="13">
    <source>
        <dbReference type="SAM" id="MobiDB-lite"/>
    </source>
</evidence>
<evidence type="ECO:0000256" key="1">
    <source>
        <dbReference type="ARBA" id="ARBA00004141"/>
    </source>
</evidence>
<name>A0A8X8A2J2_POPTO</name>
<dbReference type="InterPro" id="IPR001828">
    <property type="entry name" value="ANF_lig-bd_rcpt"/>
</dbReference>
<keyword evidence="10" id="KW-1071">Ligand-gated ion channel</keyword>